<evidence type="ECO:0000313" key="5">
    <source>
        <dbReference type="Proteomes" id="UP000598054"/>
    </source>
</evidence>
<gene>
    <name evidence="4" type="ORF">I6J41_13000</name>
    <name evidence="3" type="ORF">I6J42_20580</name>
</gene>
<dbReference type="EMBL" id="CP070245">
    <property type="protein sequence ID" value="QRV36182.1"/>
    <property type="molecule type" value="Genomic_DNA"/>
</dbReference>
<dbReference type="Proteomes" id="UP000598054">
    <property type="component" value="Chromosome"/>
</dbReference>
<dbReference type="AlphaFoldDB" id="A0ABD7CY38"/>
<evidence type="ECO:0000313" key="3">
    <source>
        <dbReference type="EMBL" id="QRV36182.1"/>
    </source>
</evidence>
<dbReference type="Pfam" id="PF13560">
    <property type="entry name" value="HTH_31"/>
    <property type="match status" value="1"/>
</dbReference>
<evidence type="ECO:0000313" key="4">
    <source>
        <dbReference type="EMBL" id="QRV41551.1"/>
    </source>
</evidence>
<proteinExistence type="predicted"/>
<evidence type="ECO:0000256" key="1">
    <source>
        <dbReference type="SAM" id="MobiDB-lite"/>
    </source>
</evidence>
<feature type="domain" description="HTH cro/C1-type" evidence="2">
    <location>
        <begin position="52"/>
        <end position="106"/>
    </location>
</feature>
<dbReference type="Gene3D" id="1.10.260.40">
    <property type="entry name" value="lambda repressor-like DNA-binding domains"/>
    <property type="match status" value="1"/>
</dbReference>
<feature type="region of interest" description="Disordered" evidence="1">
    <location>
        <begin position="1"/>
        <end position="29"/>
    </location>
</feature>
<name>A0ABD7CY38_9ACTN</name>
<feature type="region of interest" description="Disordered" evidence="1">
    <location>
        <begin position="111"/>
        <end position="135"/>
    </location>
</feature>
<dbReference type="CDD" id="cd00093">
    <property type="entry name" value="HTH_XRE"/>
    <property type="match status" value="1"/>
</dbReference>
<dbReference type="InterPro" id="IPR011990">
    <property type="entry name" value="TPR-like_helical_dom_sf"/>
</dbReference>
<evidence type="ECO:0000313" key="6">
    <source>
        <dbReference type="Proteomes" id="UP000623926"/>
    </source>
</evidence>
<accession>A0ABD7CY38</accession>
<dbReference type="SUPFAM" id="SSF48452">
    <property type="entry name" value="TPR-like"/>
    <property type="match status" value="1"/>
</dbReference>
<keyword evidence="5" id="KW-1185">Reference proteome</keyword>
<dbReference type="InterPro" id="IPR001387">
    <property type="entry name" value="Cro/C1-type_HTH"/>
</dbReference>
<sequence length="459" mass="49088">MSCKRSRRVPSRARTVVAPSRAAGEGPVPGDPLWNSAKVRELVTRRRPGGLIRLGREYRGWTLAELGEHLGCSAATVSRMERRAHVTDLTLIHRAASTVGIPRHILVSSLAPPAPSGPAATRVSASPHAEEDPMRRRSLLTATATLPAAMLLGMDQALADTPPPTGRGALDARMVSARELYDRGAHTQLLGLLPGLLADGHAAASSRRELDQARLSSAYSLSAALLIKLGSYEQARLTADRARTWAEVSGSPLAAAAASREFAIVLRHQDRGEEAQALMESAAARVEATGLRTDAASSAYAQMLCTLAYTAARAGRRTEALAMTEEARHAARPLPTIAPAGRLFPISPAAVDLYTVGVHWALGDAGAALEAGRNLRPDHFPTAERKARLGTDMARAWWSWGRPEQTAHALLDAHRASPGEVRDRPAIRSIVTELMQRHPRTAGVRELHVAASTPASQVY</sequence>
<evidence type="ECO:0000259" key="2">
    <source>
        <dbReference type="PROSITE" id="PS50943"/>
    </source>
</evidence>
<dbReference type="SUPFAM" id="SSF47413">
    <property type="entry name" value="lambda repressor-like DNA-binding domains"/>
    <property type="match status" value="1"/>
</dbReference>
<dbReference type="PROSITE" id="PS50943">
    <property type="entry name" value="HTH_CROC1"/>
    <property type="match status" value="1"/>
</dbReference>
<dbReference type="InterPro" id="IPR010982">
    <property type="entry name" value="Lambda_DNA-bd_dom_sf"/>
</dbReference>
<reference evidence="5 6" key="1">
    <citation type="submission" date="2021-02" db="EMBL/GenBank/DDBJ databases">
        <title>FDA dAtabase for Regulatory Grade micrObial Sequences (FDA-ARGOS): Supporting development and validation of Infectious Disease Dx tests.</title>
        <authorList>
            <person name="Sproer C."/>
            <person name="Gronow S."/>
            <person name="Severitt S."/>
            <person name="Schroder I."/>
            <person name="Tallon L."/>
            <person name="Sadzewicz L."/>
            <person name="Zhao X."/>
            <person name="Boylan J."/>
            <person name="Ott S."/>
            <person name="Bowen H."/>
            <person name="Vavikolanu K."/>
            <person name="Mehta A."/>
            <person name="Aluvathingal J."/>
            <person name="Nadendla S."/>
            <person name="Lowell S."/>
            <person name="Myers T."/>
            <person name="Yan Y."/>
            <person name="Sichtig H."/>
        </authorList>
    </citation>
    <scope>NUCLEOTIDE SEQUENCE [LARGE SCALE GENOMIC DNA]</scope>
    <source>
        <strain evidence="4 5">FDAARGOS_1211</strain>
        <strain evidence="3 6">FDAARGOS_1212</strain>
    </source>
</reference>
<organism evidence="3 6">
    <name type="scientific">Streptomyces californicus</name>
    <dbReference type="NCBI Taxonomy" id="67351"/>
    <lineage>
        <taxon>Bacteria</taxon>
        <taxon>Bacillati</taxon>
        <taxon>Actinomycetota</taxon>
        <taxon>Actinomycetes</taxon>
        <taxon>Kitasatosporales</taxon>
        <taxon>Streptomycetaceae</taxon>
        <taxon>Streptomyces</taxon>
    </lineage>
</organism>
<dbReference type="SMART" id="SM00530">
    <property type="entry name" value="HTH_XRE"/>
    <property type="match status" value="1"/>
</dbReference>
<dbReference type="EMBL" id="CP070249">
    <property type="protein sequence ID" value="QRV41551.1"/>
    <property type="molecule type" value="Genomic_DNA"/>
</dbReference>
<dbReference type="Proteomes" id="UP000623926">
    <property type="component" value="Chromosome"/>
</dbReference>
<protein>
    <submittedName>
        <fullName evidence="3">Helix-turn-helix transcriptional regulator</fullName>
    </submittedName>
</protein>
<feature type="compositionally biased region" description="Basic residues" evidence="1">
    <location>
        <begin position="1"/>
        <end position="11"/>
    </location>
</feature>